<sequence>MADETKDVPKVEQLAILIRYRAIGLHHLKDCSADNIANAIFSLLSNQGIDLKYCVGQCYDGANVMSGWANGAQQENSNKTKAACYVSRTVRSYTMVCWFSAASKILKNLEAILIVLDEGMKDRTESIGIRTQMDK</sequence>
<keyword evidence="2" id="KW-1185">Reference proteome</keyword>
<dbReference type="Proteomes" id="UP001159363">
    <property type="component" value="Chromosome 1"/>
</dbReference>
<organism evidence="1 2">
    <name type="scientific">Dryococelus australis</name>
    <dbReference type="NCBI Taxonomy" id="614101"/>
    <lineage>
        <taxon>Eukaryota</taxon>
        <taxon>Metazoa</taxon>
        <taxon>Ecdysozoa</taxon>
        <taxon>Arthropoda</taxon>
        <taxon>Hexapoda</taxon>
        <taxon>Insecta</taxon>
        <taxon>Pterygota</taxon>
        <taxon>Neoptera</taxon>
        <taxon>Polyneoptera</taxon>
        <taxon>Phasmatodea</taxon>
        <taxon>Verophasmatodea</taxon>
        <taxon>Anareolatae</taxon>
        <taxon>Phasmatidae</taxon>
        <taxon>Eurycanthinae</taxon>
        <taxon>Dryococelus</taxon>
    </lineage>
</organism>
<dbReference type="EMBL" id="JARBHB010000001">
    <property type="protein sequence ID" value="KAJ8896148.1"/>
    <property type="molecule type" value="Genomic_DNA"/>
</dbReference>
<protein>
    <recommendedName>
        <fullName evidence="3">DUF4371 domain-containing protein</fullName>
    </recommendedName>
</protein>
<name>A0ABQ9IHH8_9NEOP</name>
<proteinExistence type="predicted"/>
<reference evidence="1 2" key="1">
    <citation type="submission" date="2023-02" db="EMBL/GenBank/DDBJ databases">
        <title>LHISI_Scaffold_Assembly.</title>
        <authorList>
            <person name="Stuart O.P."/>
            <person name="Cleave R."/>
            <person name="Magrath M.J.L."/>
            <person name="Mikheyev A.S."/>
        </authorList>
    </citation>
    <scope>NUCLEOTIDE SEQUENCE [LARGE SCALE GENOMIC DNA]</scope>
    <source>
        <strain evidence="1">Daus_M_001</strain>
        <tissue evidence="1">Leg muscle</tissue>
    </source>
</reference>
<dbReference type="PANTHER" id="PTHR45749">
    <property type="match status" value="1"/>
</dbReference>
<evidence type="ECO:0000313" key="1">
    <source>
        <dbReference type="EMBL" id="KAJ8896148.1"/>
    </source>
</evidence>
<dbReference type="PANTHER" id="PTHR45749:SF37">
    <property type="entry name" value="OS05G0311600 PROTEIN"/>
    <property type="match status" value="1"/>
</dbReference>
<comment type="caution">
    <text evidence="1">The sequence shown here is derived from an EMBL/GenBank/DDBJ whole genome shotgun (WGS) entry which is preliminary data.</text>
</comment>
<evidence type="ECO:0008006" key="3">
    <source>
        <dbReference type="Google" id="ProtNLM"/>
    </source>
</evidence>
<gene>
    <name evidence="1" type="ORF">PR048_001491</name>
</gene>
<accession>A0ABQ9IHH8</accession>
<evidence type="ECO:0000313" key="2">
    <source>
        <dbReference type="Proteomes" id="UP001159363"/>
    </source>
</evidence>